<name>A0A1G8UZH4_9BACI</name>
<organism evidence="3 4">
    <name type="scientific">Salimicrobium halophilum</name>
    <dbReference type="NCBI Taxonomy" id="86666"/>
    <lineage>
        <taxon>Bacteria</taxon>
        <taxon>Bacillati</taxon>
        <taxon>Bacillota</taxon>
        <taxon>Bacilli</taxon>
        <taxon>Bacillales</taxon>
        <taxon>Bacillaceae</taxon>
        <taxon>Salimicrobium</taxon>
    </lineage>
</organism>
<dbReference type="InterPro" id="IPR013011">
    <property type="entry name" value="PTS_EIIB_2"/>
</dbReference>
<dbReference type="EMBL" id="FNEV01000007">
    <property type="protein sequence ID" value="SDJ58495.1"/>
    <property type="molecule type" value="Genomic_DNA"/>
</dbReference>
<gene>
    <name evidence="3" type="ORF">SAMN04490247_2459</name>
</gene>
<evidence type="ECO:0000313" key="4">
    <source>
        <dbReference type="Proteomes" id="UP000199225"/>
    </source>
</evidence>
<feature type="domain" description="PTS EIIB type-2" evidence="2">
    <location>
        <begin position="2"/>
        <end position="94"/>
    </location>
</feature>
<sequence>MKKLLIMCGTGVATSTVVTGKVKEWLEQNNLAGEVQLYQSKVSDEIGRIDDYDVVLSTTMVSDDVRDKVIDGVPLLTGVGTEGMYEKLYEELTK</sequence>
<dbReference type="GO" id="GO:0009401">
    <property type="term" value="P:phosphoenolpyruvate-dependent sugar phosphotransferase system"/>
    <property type="evidence" value="ECO:0007669"/>
    <property type="project" value="InterPro"/>
</dbReference>
<keyword evidence="4" id="KW-1185">Reference proteome</keyword>
<dbReference type="InterPro" id="IPR036095">
    <property type="entry name" value="PTS_EIIB-like_sf"/>
</dbReference>
<keyword evidence="1" id="KW-0808">Transferase</keyword>
<dbReference type="PROSITE" id="PS51099">
    <property type="entry name" value="PTS_EIIB_TYPE_2"/>
    <property type="match status" value="1"/>
</dbReference>
<reference evidence="4" key="1">
    <citation type="submission" date="2016-10" db="EMBL/GenBank/DDBJ databases">
        <authorList>
            <person name="Varghese N."/>
            <person name="Submissions S."/>
        </authorList>
    </citation>
    <scope>NUCLEOTIDE SEQUENCE [LARGE SCALE GENOMIC DNA]</scope>
    <source>
        <strain evidence="4">DSM 4771</strain>
    </source>
</reference>
<dbReference type="GO" id="GO:0008982">
    <property type="term" value="F:protein-N(PI)-phosphohistidine-sugar phosphotransferase activity"/>
    <property type="evidence" value="ECO:0007669"/>
    <property type="project" value="InterPro"/>
</dbReference>
<dbReference type="AlphaFoldDB" id="A0A1G8UZH4"/>
<dbReference type="Gene3D" id="3.40.50.2300">
    <property type="match status" value="1"/>
</dbReference>
<protein>
    <submittedName>
        <fullName evidence="3">PTS system IIB component, Gat family</fullName>
    </submittedName>
</protein>
<dbReference type="SUPFAM" id="SSF52794">
    <property type="entry name" value="PTS system IIB component-like"/>
    <property type="match status" value="1"/>
</dbReference>
<dbReference type="RefSeq" id="WP_093194157.1">
    <property type="nucleotide sequence ID" value="NZ_FNEV01000007.1"/>
</dbReference>
<evidence type="ECO:0000313" key="3">
    <source>
        <dbReference type="EMBL" id="SDJ58495.1"/>
    </source>
</evidence>
<dbReference type="OrthoDB" id="6505030at2"/>
<evidence type="ECO:0000256" key="1">
    <source>
        <dbReference type="ARBA" id="ARBA00022679"/>
    </source>
</evidence>
<dbReference type="InterPro" id="IPR003501">
    <property type="entry name" value="PTS_EIIB_2/3"/>
</dbReference>
<dbReference type="CDD" id="cd05566">
    <property type="entry name" value="PTS_IIB_galactitol"/>
    <property type="match status" value="1"/>
</dbReference>
<accession>A0A1G8UZH4</accession>
<evidence type="ECO:0000259" key="2">
    <source>
        <dbReference type="PROSITE" id="PS51099"/>
    </source>
</evidence>
<dbReference type="Proteomes" id="UP000199225">
    <property type="component" value="Unassembled WGS sequence"/>
</dbReference>
<dbReference type="Pfam" id="PF02302">
    <property type="entry name" value="PTS_IIB"/>
    <property type="match status" value="1"/>
</dbReference>
<proteinExistence type="predicted"/>
<dbReference type="STRING" id="86666.SAMN04490247_2459"/>